<name>A0ABW6CKS0_9CAUL</name>
<gene>
    <name evidence="1" type="ORF">OCL97_06690</name>
</gene>
<accession>A0ABW6CKS0</accession>
<dbReference type="Proteomes" id="UP001598130">
    <property type="component" value="Unassembled WGS sequence"/>
</dbReference>
<proteinExistence type="predicted"/>
<organism evidence="1 2">
    <name type="scientific">Phenylobacterium ferrooxidans</name>
    <dbReference type="NCBI Taxonomy" id="2982689"/>
    <lineage>
        <taxon>Bacteria</taxon>
        <taxon>Pseudomonadati</taxon>
        <taxon>Pseudomonadota</taxon>
        <taxon>Alphaproteobacteria</taxon>
        <taxon>Caulobacterales</taxon>
        <taxon>Caulobacteraceae</taxon>
        <taxon>Phenylobacterium</taxon>
    </lineage>
</organism>
<comment type="caution">
    <text evidence="1">The sequence shown here is derived from an EMBL/GenBank/DDBJ whole genome shotgun (WGS) entry which is preliminary data.</text>
</comment>
<sequence>MLKQRRLVADQVAASLFEAEAAIDLALAKAAALAGIMPGLRSEAGISALIGQGAVERASEALAALATARRAICETHMELSIAQKQMGLGAVMYGDSLPKPQMAGDAAPTLRAVARAARAA</sequence>
<keyword evidence="2" id="KW-1185">Reference proteome</keyword>
<evidence type="ECO:0000313" key="1">
    <source>
        <dbReference type="EMBL" id="MFD3263657.1"/>
    </source>
</evidence>
<evidence type="ECO:0000313" key="2">
    <source>
        <dbReference type="Proteomes" id="UP001598130"/>
    </source>
</evidence>
<protein>
    <submittedName>
        <fullName evidence="1">Uncharacterized protein</fullName>
    </submittedName>
</protein>
<dbReference type="EMBL" id="JAOTJD010000009">
    <property type="protein sequence ID" value="MFD3263657.1"/>
    <property type="molecule type" value="Genomic_DNA"/>
</dbReference>
<reference evidence="1 2" key="1">
    <citation type="submission" date="2022-09" db="EMBL/GenBank/DDBJ databases">
        <title>New species of Phenylobacterium.</title>
        <authorList>
            <person name="Mieszkin S."/>
        </authorList>
    </citation>
    <scope>NUCLEOTIDE SEQUENCE [LARGE SCALE GENOMIC DNA]</scope>
    <source>
        <strain evidence="1 2">HK31-G</strain>
    </source>
</reference>
<dbReference type="RefSeq" id="WP_377368749.1">
    <property type="nucleotide sequence ID" value="NZ_JAOTJD010000009.1"/>
</dbReference>